<comment type="caution">
    <text evidence="2">The sequence shown here is derived from an EMBL/GenBank/DDBJ whole genome shotgun (WGS) entry which is preliminary data.</text>
</comment>
<name>J9A9F0_WUCBA</name>
<evidence type="ECO:0000313" key="2">
    <source>
        <dbReference type="EMBL" id="EJW70555.1"/>
    </source>
</evidence>
<organism evidence="2 3">
    <name type="scientific">Wuchereria bancrofti</name>
    <dbReference type="NCBI Taxonomy" id="6293"/>
    <lineage>
        <taxon>Eukaryota</taxon>
        <taxon>Metazoa</taxon>
        <taxon>Ecdysozoa</taxon>
        <taxon>Nematoda</taxon>
        <taxon>Chromadorea</taxon>
        <taxon>Rhabditida</taxon>
        <taxon>Spirurina</taxon>
        <taxon>Spiruromorpha</taxon>
        <taxon>Filarioidea</taxon>
        <taxon>Onchocercidae</taxon>
        <taxon>Wuchereria</taxon>
    </lineage>
</organism>
<proteinExistence type="predicted"/>
<feature type="non-terminal residue" evidence="2">
    <location>
        <position position="51"/>
    </location>
</feature>
<feature type="signal peptide" evidence="1">
    <location>
        <begin position="1"/>
        <end position="16"/>
    </location>
</feature>
<gene>
    <name evidence="2" type="ORF">WUBG_18538</name>
</gene>
<evidence type="ECO:0000256" key="1">
    <source>
        <dbReference type="SAM" id="SignalP"/>
    </source>
</evidence>
<reference evidence="3" key="1">
    <citation type="submission" date="2012-08" db="EMBL/GenBank/DDBJ databases">
        <title>The Genome Sequence of Wuchereria bancrofti.</title>
        <authorList>
            <person name="Nutman T.B."/>
            <person name="Fink D.L."/>
            <person name="Russ C."/>
            <person name="Young S."/>
            <person name="Zeng Q."/>
            <person name="Koehrsen M."/>
            <person name="Alvarado L."/>
            <person name="Berlin A."/>
            <person name="Chapman S.B."/>
            <person name="Chen Z."/>
            <person name="Freedman E."/>
            <person name="Gellesch M."/>
            <person name="Goldberg J."/>
            <person name="Griggs A."/>
            <person name="Gujja S."/>
            <person name="Heilman E.R."/>
            <person name="Heiman D."/>
            <person name="Hepburn T."/>
            <person name="Howarth C."/>
            <person name="Jen D."/>
            <person name="Larson L."/>
            <person name="Lewis B."/>
            <person name="Mehta T."/>
            <person name="Park D."/>
            <person name="Pearson M."/>
            <person name="Roberts A."/>
            <person name="Saif S."/>
            <person name="Shea T."/>
            <person name="Shenoy N."/>
            <person name="Sisk P."/>
            <person name="Stolte C."/>
            <person name="Sykes S."/>
            <person name="Walk T."/>
            <person name="White J."/>
            <person name="Yandava C."/>
            <person name="Haas B."/>
            <person name="Henn M.R."/>
            <person name="Nusbaum C."/>
            <person name="Birren B."/>
        </authorList>
    </citation>
    <scope>NUCLEOTIDE SEQUENCE [LARGE SCALE GENOMIC DNA]</scope>
    <source>
        <strain evidence="3">NA</strain>
    </source>
</reference>
<dbReference type="PANTHER" id="PTHR46901">
    <property type="entry name" value="GH04942P"/>
    <property type="match status" value="1"/>
</dbReference>
<feature type="chain" id="PRO_5003819231" evidence="1">
    <location>
        <begin position="17"/>
        <end position="51"/>
    </location>
</feature>
<keyword evidence="1" id="KW-0732">Signal</keyword>
<sequence>MLQLLLLLHLLLRYSAVGHVALTFPSARFPPLDFLDSARTISPCGVPKPDS</sequence>
<dbReference type="Proteomes" id="UP000004810">
    <property type="component" value="Unassembled WGS sequence"/>
</dbReference>
<evidence type="ECO:0000313" key="3">
    <source>
        <dbReference type="Proteomes" id="UP000004810"/>
    </source>
</evidence>
<dbReference type="EMBL" id="ADBV01021398">
    <property type="protein sequence ID" value="EJW70555.1"/>
    <property type="molecule type" value="Genomic_DNA"/>
</dbReference>
<dbReference type="AlphaFoldDB" id="J9A9F0"/>
<dbReference type="PANTHER" id="PTHR46901:SF2">
    <property type="entry name" value="GH04942P"/>
    <property type="match status" value="1"/>
</dbReference>
<accession>J9A9F0</accession>
<protein>
    <submittedName>
        <fullName evidence="2">Uncharacterized protein</fullName>
    </submittedName>
</protein>